<dbReference type="Pfam" id="PF04398">
    <property type="entry name" value="DUF538"/>
    <property type="match status" value="1"/>
</dbReference>
<dbReference type="Gene3D" id="2.30.240.10">
    <property type="entry name" value="At5g01610-like"/>
    <property type="match status" value="1"/>
</dbReference>
<keyword evidence="2" id="KW-1185">Reference proteome</keyword>
<dbReference type="InterPro" id="IPR036758">
    <property type="entry name" value="At5g01610-like"/>
</dbReference>
<dbReference type="EMBL" id="JAMFTS010000003">
    <property type="protein sequence ID" value="KAJ4770033.1"/>
    <property type="molecule type" value="Genomic_DNA"/>
</dbReference>
<evidence type="ECO:0000313" key="2">
    <source>
        <dbReference type="Proteomes" id="UP001140206"/>
    </source>
</evidence>
<dbReference type="PANTHER" id="PTHR31676">
    <property type="entry name" value="T31J12.3 PROTEIN-RELATED"/>
    <property type="match status" value="1"/>
</dbReference>
<gene>
    <name evidence="1" type="ORF">LUZ62_054290</name>
</gene>
<reference evidence="1" key="1">
    <citation type="submission" date="2022-08" db="EMBL/GenBank/DDBJ databases">
        <authorList>
            <person name="Marques A."/>
        </authorList>
    </citation>
    <scope>NUCLEOTIDE SEQUENCE</scope>
    <source>
        <strain evidence="1">RhyPub2mFocal</strain>
        <tissue evidence="1">Leaves</tissue>
    </source>
</reference>
<organism evidence="1 2">
    <name type="scientific">Rhynchospora pubera</name>
    <dbReference type="NCBI Taxonomy" id="906938"/>
    <lineage>
        <taxon>Eukaryota</taxon>
        <taxon>Viridiplantae</taxon>
        <taxon>Streptophyta</taxon>
        <taxon>Embryophyta</taxon>
        <taxon>Tracheophyta</taxon>
        <taxon>Spermatophyta</taxon>
        <taxon>Magnoliopsida</taxon>
        <taxon>Liliopsida</taxon>
        <taxon>Poales</taxon>
        <taxon>Cyperaceae</taxon>
        <taxon>Cyperoideae</taxon>
        <taxon>Rhynchosporeae</taxon>
        <taxon>Rhynchospora</taxon>
    </lineage>
</organism>
<protein>
    <submittedName>
        <fullName evidence="1">Uncharacterized protein</fullName>
    </submittedName>
</protein>
<name>A0AAV8DUU6_9POAL</name>
<dbReference type="PANTHER" id="PTHR31676:SF201">
    <property type="entry name" value="OS01G0210600 PROTEIN"/>
    <property type="match status" value="1"/>
</dbReference>
<sequence length="222" mass="24893">MAQLIESNREGAEVFTGHNVCKQKAVDILAQNHLPRALLSVGDIEELGHNRSSGFLWIKSKKDSTHSFKKVGKTVSYAKEVTAFLNDKKMTNLSGVKVKELMIWISLSGMAIEDPEGKKLSFSTPAGIGKTFPVDAFNEEKRTDLQRWEEDRAVATAMAVRWEAIHDGFLPFKKLIYPRSIIVLTHATSPNIGCLRSIAVFERLQHGLGIRDEQRRSSEFPL</sequence>
<dbReference type="AlphaFoldDB" id="A0AAV8DUU6"/>
<dbReference type="Proteomes" id="UP001140206">
    <property type="component" value="Chromosome 3"/>
</dbReference>
<dbReference type="InterPro" id="IPR007493">
    <property type="entry name" value="DUF538"/>
</dbReference>
<dbReference type="SUPFAM" id="SSF141562">
    <property type="entry name" value="At5g01610-like"/>
    <property type="match status" value="1"/>
</dbReference>
<comment type="caution">
    <text evidence="1">The sequence shown here is derived from an EMBL/GenBank/DDBJ whole genome shotgun (WGS) entry which is preliminary data.</text>
</comment>
<evidence type="ECO:0000313" key="1">
    <source>
        <dbReference type="EMBL" id="KAJ4770033.1"/>
    </source>
</evidence>
<proteinExistence type="predicted"/>
<accession>A0AAV8DUU6</accession>